<dbReference type="KEGG" id="sbal:HUE88_07660"/>
<reference evidence="1 2" key="1">
    <citation type="submission" date="2020-05" db="EMBL/GenBank/DDBJ databases">
        <title>Sulfurimonas marisnigri, sp. nov., and Sulfurimonas baltica, sp. nov., manganese oxide reducing chemolithoautotrophs of the class Epsilonproteobacteria isolated from the pelagic redoxclines of the Black and Baltic Seas and emended description of the genus Sulfurimonas.</title>
        <authorList>
            <person name="Henkel J.V."/>
            <person name="Laudan C."/>
            <person name="Werner J."/>
            <person name="Neu T."/>
            <person name="Plewe S."/>
            <person name="Sproer C."/>
            <person name="Bunk B."/>
            <person name="Schulz-Vogt H.N."/>
        </authorList>
    </citation>
    <scope>NUCLEOTIDE SEQUENCE [LARGE SCALE GENOMIC DNA]</scope>
    <source>
        <strain evidence="1 2">GD2</strain>
    </source>
</reference>
<dbReference type="Proteomes" id="UP000593994">
    <property type="component" value="Chromosome"/>
</dbReference>
<dbReference type="AlphaFoldDB" id="A0A7S7LUM4"/>
<dbReference type="RefSeq" id="WP_194368134.1">
    <property type="nucleotide sequence ID" value="NZ_CP054492.1"/>
</dbReference>
<protein>
    <submittedName>
        <fullName evidence="1">Uncharacterized protein</fullName>
    </submittedName>
</protein>
<evidence type="ECO:0000313" key="2">
    <source>
        <dbReference type="Proteomes" id="UP000593994"/>
    </source>
</evidence>
<dbReference type="EMBL" id="CP054492">
    <property type="protein sequence ID" value="QOY51019.1"/>
    <property type="molecule type" value="Genomic_DNA"/>
</dbReference>
<sequence length="106" mass="12890">MFKNSEKIVPLLDYVKIDRFYVVCHFKCKIKDKTIVSTVPFEPYDGKIEITWQDILLHPIESYNRYYHTPITIYGNDCHETIVLKAFEKVSNYFDWNQEEQKYIYH</sequence>
<accession>A0A7S7LUM4</accession>
<name>A0A7S7LUM4_9BACT</name>
<proteinExistence type="predicted"/>
<organism evidence="1 2">
    <name type="scientific">Candidatus Sulfurimonas baltica</name>
    <dbReference type="NCBI Taxonomy" id="2740404"/>
    <lineage>
        <taxon>Bacteria</taxon>
        <taxon>Pseudomonadati</taxon>
        <taxon>Campylobacterota</taxon>
        <taxon>Epsilonproteobacteria</taxon>
        <taxon>Campylobacterales</taxon>
        <taxon>Sulfurimonadaceae</taxon>
        <taxon>Sulfurimonas</taxon>
    </lineage>
</organism>
<gene>
    <name evidence="1" type="ORF">HUE88_07660</name>
</gene>
<keyword evidence="2" id="KW-1185">Reference proteome</keyword>
<evidence type="ECO:0000313" key="1">
    <source>
        <dbReference type="EMBL" id="QOY51019.1"/>
    </source>
</evidence>